<evidence type="ECO:0000256" key="6">
    <source>
        <dbReference type="ARBA" id="ARBA00023136"/>
    </source>
</evidence>
<evidence type="ECO:0000256" key="3">
    <source>
        <dbReference type="ARBA" id="ARBA00022741"/>
    </source>
</evidence>
<evidence type="ECO:0000256" key="7">
    <source>
        <dbReference type="SAM" id="MobiDB-lite"/>
    </source>
</evidence>
<dbReference type="PANTHER" id="PTHR19229:SF274">
    <property type="entry name" value="ABC-TYPE ORGANIC ANION TRANSPORTER ABCA8"/>
    <property type="match status" value="1"/>
</dbReference>
<evidence type="ECO:0000256" key="2">
    <source>
        <dbReference type="ARBA" id="ARBA00022692"/>
    </source>
</evidence>
<dbReference type="Gene3D" id="3.40.50.300">
    <property type="entry name" value="P-loop containing nucleotide triphosphate hydrolases"/>
    <property type="match status" value="4"/>
</dbReference>
<feature type="domain" description="ABC transporter" evidence="9">
    <location>
        <begin position="1052"/>
        <end position="1294"/>
    </location>
</feature>
<gene>
    <name evidence="10" type="ORF">WISP_148603</name>
</gene>
<feature type="transmembrane region" description="Helical" evidence="8">
    <location>
        <begin position="1581"/>
        <end position="1599"/>
    </location>
</feature>
<sequence>MASGRGCGLSPRRGYKGTRSSDTSELRDTWSSWRTQYQEWVTALIFLLVLRESAAMIWSYPRQEFPYKFLGQLDDPAFNATGTTLMYTPATNTTRRIMGKVASDSVLRGIILEEMENVEKMEAKGNLDYEVIGVVFKDDFSYSLRFQIGKSVFPNEVIDHIESCWDFAGSYCKIPSYWYEGFLSVQSSIDAALIEMKTNHSVWKEMKSITGVFLKSHMMKPVLRMDYVWFIICAILCYSPFMYFLSVKVLREKKRLKMVKLEKHGPPFNPELYPLYNLYLILSLDSILYFLLAIYFDKVLPDKYGVPHPPAFFLRPSYWVKPSRGYEGLRGGSESNHEPLPSSNAEPMPPGFGGKEAIREGIQAMVGICPQLNLHFEALTVKENLQTFAHIKGTERKEVEQEVQKVLVMLDLTDLQNVCADALSGGQKRKLSLGIAILGNPQVLLLDEPTAGLDPCSRHHVWSLLRERQAGHVTLFTTQSMEEADAHADRKAFLSNGKLQTVGSSLYLKRKWGIGYHLRVHITDLCDPELISSLVRQYIPDAMLKGKKRDELCYLLPLENTDSFPDLFSHLESSLLQGVVNYEVTRTTLEDVFLKLEGEEIIDGEGDGDLEDKDQDLPVFSRQGILPGSGMVLWRQQVCAVMRVRLLKLKHDGKFLRAISGSWEITASPYFLPTKEKIQNKSSNLLILNDTGSEIEDFIAALRTQNIMPEITLEKNITRLPHHNGAIKISLEDKKYQFTVLCSPEPINCYPLLMNIISNSLLRLRNSTARIRVWSELFPKLQNPDIKNYIFFNCFDYLLILAAGLPPLFAVSSTEDYKLRARSQLRHAGLFPSAYWCGQALVDIPLSWILFSLMFGILVLVTRACPLQADSFLALIICIIGYGASLVLLVYLIAFKFRRRRSNRYIWVLIFVVVNYAAYMISGYHGVFYYVFNVIPVFPPLSFVIFFRLSFIMSHNDETFHLWNHIYMAVFAPYIHSIIFALLLRCLEKRYGEAVAGFDPIFRIQQRRVVTKQNKDPAGEEPPEVQVERERVRSAMVSLQQGEESIVVNSLRKEYEVKKATSIFKKKKKLAVKNLSFSVKKGEVLGLLGPSGAGKSTTINMISGDVAVTAGEVLLRDQDGATPSPGQGSLGGLGCCPQQEPLWPDLTVLQHLEAFAAVRGMRKEDAALTIGSTAKALDLLKHFKTPARKLLAGEARKLCFALSILGDPAVMLWDEPSAGMDVKGQRHMWYIGSLEGLKSKFGTSYHLEIRLTDTAQSNALHAEILKLFPCAARQERTSSLLIYKIPMADALPLSRSFSKLEAAKQNFRFEEYSLSLNTLQQEWMLSLLFLPVLFIVSTFMWGTQYPEVPFSQLGHLDDPAYNATGVTVAFTPATATTRHIMKKVALSSVMKGIELQAVDSEKALEKAWISNHEIVGVVFKDDFSYHLRFSTVDVAIPNEAFGYIDSCYNFSSRFCSSPMYWYKGFLSLQASIDAAIIEMVTNHSVWEEMESIAGVRMKSRSVIFSITIEYSYFMITVVMCFFPFMYFLSMNVTREKKKLKVLMNTMGLQDTAFWLSWSLLYSLYVLIMSCLLTALVLREPFFISSFPAVLLLFFLYGLACTSKLASSMGFLITFIFGCLSLAVLIEYVPESLKLFLGLFCPFAFNTGIAKIFHLEKYGLGFSFSNLLEEAYFLFSTYIMLAFDSVLYMLLALYFDKVLPGKYGIPEPPFFCLKPSYWMRSRRGSTREIPRPAANAEELLGDDVEPVPPEFRGKEAIRLYNIKKAYKKKDKKTDALRGLSLNIYEGQITALLGHSGAGKTTLLNVLSGLTFPSEGSASIYNYRLSETGDREEIREMIGICPQFNTQFEVLTVKENLKTFAEIKGIKSKDVEREVQNILELLDISNIQDTQAEKLSGGQKRKLSIGIAMLGNPQVLFLDEPTAGLDPLSRHQVWSLLREHRAGRVILFSTQFMDEADILADRKAFISHGRLKCVGSSLFLKKKWGICYHLRIHVSESCDLENVTSQVKRHIPNATFSGHRQNELRYKLPLENVNKFPDLFSGLDSCSEQGVINYGVSMTTLEDVFLKLEGEDTVDQEDEHIPGEEWAEAGPRSSDEAKPGSLLLSDMGKVSVDGLALWRQQVSAMAWVQFLKHKSSVKKLRSIFLLYVVFLLPLVLQLCLIAAWQSVSLWELTPARYFLPLGRTSYLETTTLLVHNNTGTGIDDFIHVLQSQDLTVEITSEENITEELKHNGAIEVSREGQSYRFTVLCHLEAVNCFPVVVNVISNALLRTLNSTGHIRIWSHPFFSVGARAQLRISGLFPSAYWCGQALVDIPLCWILLLSMFVFQFTTSNKISGSVSSFFLLVTGMLGYGISIVLLTYLISLICRKGWNCDLWSFILIVVCFISFIIGRVMDFTVPNISNYVLSLLIPVYPPLVLMMYLQRIFIDEMDVYDRTTENEAVFTAFAKSVIIVSNLCKEYKIKQAGSVFKKKKKTATKNVSFCVKRGEVLGLLGPNGAGKSTAIKMITGETTLTAGQVLMKRGDGAASQEHGPACLGYCPQENPLWLDLTVLEHLRVYAAVKGLRREDSEAAVTRIVNALQLQDYLKKKARKLSAGITRKLCVAVCVLGHPSVLLLDEPSTGMDPKGQRCVWKMIRDALKTKESGAILTTHYMEEAEAVCDRVAILVSGQLRCIGSIQYLKNKFGKGYLLEIKVKDSEHRDLLHAEILKIFPSAARQERFPSLLVYKVPMEDALPLSQSFSKLEEAKRSCNLEEYSFSLNTLTQAGTIFFELLVCPWQGAWNYMTFQVSSNPNHSMILYNGKVSQHFSLQFGIIDIYNL</sequence>
<feature type="transmembrane region" description="Helical" evidence="8">
    <location>
        <begin position="789"/>
        <end position="812"/>
    </location>
</feature>
<evidence type="ECO:0000259" key="9">
    <source>
        <dbReference type="PROSITE" id="PS50893"/>
    </source>
</evidence>
<reference evidence="10" key="1">
    <citation type="submission" date="2019-10" db="EMBL/GenBank/DDBJ databases">
        <authorList>
            <person name="Soares A.E.R."/>
            <person name="Aleixo A."/>
            <person name="Schneider P."/>
            <person name="Miyaki C.Y."/>
            <person name="Schneider M.P."/>
            <person name="Mello C."/>
            <person name="Vasconcelos A.T.R."/>
        </authorList>
    </citation>
    <scope>NUCLEOTIDE SEQUENCE</scope>
    <source>
        <tissue evidence="10">Muscle</tissue>
    </source>
</reference>
<accession>A0ABQ9CPT7</accession>
<dbReference type="Pfam" id="PF00005">
    <property type="entry name" value="ABC_tran"/>
    <property type="match status" value="4"/>
</dbReference>
<dbReference type="Pfam" id="PF23321">
    <property type="entry name" value="R1_ABCA1"/>
    <property type="match status" value="1"/>
</dbReference>
<feature type="transmembrane region" description="Helical" evidence="8">
    <location>
        <begin position="927"/>
        <end position="950"/>
    </location>
</feature>
<dbReference type="Proteomes" id="UP001145742">
    <property type="component" value="Unassembled WGS sequence"/>
</dbReference>
<dbReference type="SUPFAM" id="SSF52540">
    <property type="entry name" value="P-loop containing nucleoside triphosphate hydrolases"/>
    <property type="match status" value="4"/>
</dbReference>
<feature type="domain" description="ABC transporter" evidence="9">
    <location>
        <begin position="256"/>
        <end position="521"/>
    </location>
</feature>
<comment type="caution">
    <text evidence="10">The sequence shown here is derived from an EMBL/GenBank/DDBJ whole genome shotgun (WGS) entry which is preliminary data.</text>
</comment>
<evidence type="ECO:0000256" key="4">
    <source>
        <dbReference type="ARBA" id="ARBA00022840"/>
    </source>
</evidence>
<keyword evidence="2 8" id="KW-0812">Transmembrane</keyword>
<dbReference type="InterPro" id="IPR013525">
    <property type="entry name" value="ABC2_TM"/>
</dbReference>
<protein>
    <recommendedName>
        <fullName evidence="9">ABC transporter domain-containing protein</fullName>
    </recommendedName>
</protein>
<feature type="transmembrane region" description="Helical" evidence="8">
    <location>
        <begin position="2142"/>
        <end position="2162"/>
    </location>
</feature>
<evidence type="ECO:0000256" key="5">
    <source>
        <dbReference type="ARBA" id="ARBA00022989"/>
    </source>
</evidence>
<feature type="transmembrane region" description="Helical" evidence="8">
    <location>
        <begin position="2307"/>
        <end position="2327"/>
    </location>
</feature>
<dbReference type="InterPro" id="IPR003439">
    <property type="entry name" value="ABC_transporter-like_ATP-bd"/>
</dbReference>
<dbReference type="PROSITE" id="PS50893">
    <property type="entry name" value="ABC_TRANSPORTER_2"/>
    <property type="match status" value="4"/>
</dbReference>
<name>A0ABQ9CPT7_9PASS</name>
<feature type="transmembrane region" description="Helical" evidence="8">
    <location>
        <begin position="833"/>
        <end position="860"/>
    </location>
</feature>
<dbReference type="Pfam" id="PF12698">
    <property type="entry name" value="ABC2_membrane_3"/>
    <property type="match status" value="2"/>
</dbReference>
<feature type="transmembrane region" description="Helical" evidence="8">
    <location>
        <begin position="227"/>
        <end position="251"/>
    </location>
</feature>
<evidence type="ECO:0000256" key="8">
    <source>
        <dbReference type="SAM" id="Phobius"/>
    </source>
</evidence>
<feature type="domain" description="ABC transporter" evidence="9">
    <location>
        <begin position="2459"/>
        <end position="2690"/>
    </location>
</feature>
<dbReference type="InterPro" id="IPR003593">
    <property type="entry name" value="AAA+_ATPase"/>
</dbReference>
<feature type="transmembrane region" description="Helical" evidence="8">
    <location>
        <begin position="1605"/>
        <end position="1625"/>
    </location>
</feature>
<feature type="transmembrane region" description="Helical" evidence="8">
    <location>
        <begin position="962"/>
        <end position="984"/>
    </location>
</feature>
<evidence type="ECO:0000313" key="11">
    <source>
        <dbReference type="Proteomes" id="UP001145742"/>
    </source>
</evidence>
<feature type="transmembrane region" description="Helical" evidence="8">
    <location>
        <begin position="2372"/>
        <end position="2391"/>
    </location>
</feature>
<dbReference type="EMBL" id="WHWB01034795">
    <property type="protein sequence ID" value="KAJ7403941.1"/>
    <property type="molecule type" value="Genomic_DNA"/>
</dbReference>
<feature type="region of interest" description="Disordered" evidence="7">
    <location>
        <begin position="2075"/>
        <end position="2096"/>
    </location>
</feature>
<feature type="transmembrane region" description="Helical" evidence="8">
    <location>
        <begin position="2339"/>
        <end position="2360"/>
    </location>
</feature>
<dbReference type="InterPro" id="IPR026082">
    <property type="entry name" value="ABCA"/>
</dbReference>
<feature type="transmembrane region" description="Helical" evidence="8">
    <location>
        <begin position="272"/>
        <end position="296"/>
    </location>
</feature>
<dbReference type="InterPro" id="IPR017871">
    <property type="entry name" value="ABC_transporter-like_CS"/>
</dbReference>
<feature type="region of interest" description="Disordered" evidence="7">
    <location>
        <begin position="329"/>
        <end position="348"/>
    </location>
</feature>
<keyword evidence="5 8" id="KW-1133">Transmembrane helix</keyword>
<comment type="subcellular location">
    <subcellularLocation>
        <location evidence="1">Membrane</location>
        <topology evidence="1">Multi-pass membrane protein</topology>
    </subcellularLocation>
</comment>
<feature type="transmembrane region" description="Helical" evidence="8">
    <location>
        <begin position="1552"/>
        <end position="1574"/>
    </location>
</feature>
<keyword evidence="6 8" id="KW-0472">Membrane</keyword>
<keyword evidence="11" id="KW-1185">Reference proteome</keyword>
<organism evidence="10 11">
    <name type="scientific">Willisornis vidua</name>
    <name type="common">Xingu scale-backed antbird</name>
    <dbReference type="NCBI Taxonomy" id="1566151"/>
    <lineage>
        <taxon>Eukaryota</taxon>
        <taxon>Metazoa</taxon>
        <taxon>Chordata</taxon>
        <taxon>Craniata</taxon>
        <taxon>Vertebrata</taxon>
        <taxon>Euteleostomi</taxon>
        <taxon>Archelosauria</taxon>
        <taxon>Archosauria</taxon>
        <taxon>Dinosauria</taxon>
        <taxon>Saurischia</taxon>
        <taxon>Theropoda</taxon>
        <taxon>Coelurosauria</taxon>
        <taxon>Aves</taxon>
        <taxon>Neognathae</taxon>
        <taxon>Neoaves</taxon>
        <taxon>Telluraves</taxon>
        <taxon>Australaves</taxon>
        <taxon>Passeriformes</taxon>
        <taxon>Thamnophilidae</taxon>
        <taxon>Willisornis</taxon>
    </lineage>
</organism>
<dbReference type="PANTHER" id="PTHR19229">
    <property type="entry name" value="ATP-BINDING CASSETTE TRANSPORTER SUBFAMILY A ABCA"/>
    <property type="match status" value="1"/>
</dbReference>
<feature type="transmembrane region" description="Helical" evidence="8">
    <location>
        <begin position="905"/>
        <end position="921"/>
    </location>
</feature>
<keyword evidence="3" id="KW-0547">Nucleotide-binding</keyword>
<keyword evidence="4" id="KW-0067">ATP-binding</keyword>
<feature type="domain" description="ABC transporter" evidence="9">
    <location>
        <begin position="1756"/>
        <end position="1991"/>
    </location>
</feature>
<evidence type="ECO:0000256" key="1">
    <source>
        <dbReference type="ARBA" id="ARBA00004141"/>
    </source>
</evidence>
<proteinExistence type="predicted"/>
<feature type="transmembrane region" description="Helical" evidence="8">
    <location>
        <begin position="1510"/>
        <end position="1532"/>
    </location>
</feature>
<feature type="transmembrane region" description="Helical" evidence="8">
    <location>
        <begin position="1672"/>
        <end position="1694"/>
    </location>
</feature>
<feature type="transmembrane region" description="Helical" evidence="8">
    <location>
        <begin position="2398"/>
        <end position="2419"/>
    </location>
</feature>
<dbReference type="SMART" id="SM00382">
    <property type="entry name" value="AAA"/>
    <property type="match status" value="3"/>
</dbReference>
<evidence type="ECO:0000313" key="10">
    <source>
        <dbReference type="EMBL" id="KAJ7403941.1"/>
    </source>
</evidence>
<dbReference type="InterPro" id="IPR056264">
    <property type="entry name" value="R2_ABCA1-4-like"/>
</dbReference>
<feature type="region of interest" description="Disordered" evidence="7">
    <location>
        <begin position="1"/>
        <end position="24"/>
    </location>
</feature>
<dbReference type="InterPro" id="IPR027417">
    <property type="entry name" value="P-loop_NTPase"/>
</dbReference>
<dbReference type="CDD" id="cd03263">
    <property type="entry name" value="ABC_subfamily_A"/>
    <property type="match status" value="2"/>
</dbReference>
<feature type="transmembrane region" description="Helical" evidence="8">
    <location>
        <begin position="872"/>
        <end position="893"/>
    </location>
</feature>
<dbReference type="PROSITE" id="PS00211">
    <property type="entry name" value="ABC_TRANSPORTER_1"/>
    <property type="match status" value="2"/>
</dbReference>